<feature type="non-terminal residue" evidence="1">
    <location>
        <position position="212"/>
    </location>
</feature>
<dbReference type="EMBL" id="UYRU01079362">
    <property type="protein sequence ID" value="VDN30010.1"/>
    <property type="molecule type" value="Genomic_DNA"/>
</dbReference>
<evidence type="ECO:0000313" key="1">
    <source>
        <dbReference type="EMBL" id="VDN30010.1"/>
    </source>
</evidence>
<accession>A0A3P7MTC2</accession>
<name>A0A3P7MTC2_DIBLA</name>
<organism evidence="1 2">
    <name type="scientific">Dibothriocephalus latus</name>
    <name type="common">Fish tapeworm</name>
    <name type="synonym">Diphyllobothrium latum</name>
    <dbReference type="NCBI Taxonomy" id="60516"/>
    <lineage>
        <taxon>Eukaryota</taxon>
        <taxon>Metazoa</taxon>
        <taxon>Spiralia</taxon>
        <taxon>Lophotrochozoa</taxon>
        <taxon>Platyhelminthes</taxon>
        <taxon>Cestoda</taxon>
        <taxon>Eucestoda</taxon>
        <taxon>Diphyllobothriidea</taxon>
        <taxon>Diphyllobothriidae</taxon>
        <taxon>Dibothriocephalus</taxon>
    </lineage>
</organism>
<proteinExistence type="predicted"/>
<protein>
    <submittedName>
        <fullName evidence="1">Uncharacterized protein</fullName>
    </submittedName>
</protein>
<dbReference type="AlphaFoldDB" id="A0A3P7MTC2"/>
<reference evidence="1 2" key="1">
    <citation type="submission" date="2018-11" db="EMBL/GenBank/DDBJ databases">
        <authorList>
            <consortium name="Pathogen Informatics"/>
        </authorList>
    </citation>
    <scope>NUCLEOTIDE SEQUENCE [LARGE SCALE GENOMIC DNA]</scope>
</reference>
<evidence type="ECO:0000313" key="2">
    <source>
        <dbReference type="Proteomes" id="UP000281553"/>
    </source>
</evidence>
<gene>
    <name evidence="1" type="ORF">DILT_LOCUS15461</name>
</gene>
<sequence length="212" mass="22793">MTAIVEALTSAQPTTLLRSRMTSGAEENATTSYSVTEKINSLSIHISIIGSIIVSSIESLNDISSSNTPSFSTVTTIVSDRENNSHKADEVLGGDEKEKETETESMCANVISSDQSVPQIRGIASSKSEVILCNWEHHTTIRSDDTSQDIGSSIYDCSWTPSPRMEADVQARSVLENSVGPLPLAYFDADGLADNTLRHTGNCHILPTASEN</sequence>
<keyword evidence="2" id="KW-1185">Reference proteome</keyword>
<dbReference type="Proteomes" id="UP000281553">
    <property type="component" value="Unassembled WGS sequence"/>
</dbReference>